<evidence type="ECO:0000259" key="10">
    <source>
        <dbReference type="PROSITE" id="PS51007"/>
    </source>
</evidence>
<sequence>MMGHYRMILILALAVFLPGGAAAENKRGHELYHAYCSQCHGVNGDGFGVNAGYMDVLPKDHTETKEMKSRSDDDLFKAIKSGGAAVNKSVLMPAWGNNIADEDIRALVVYLRELSKPVE</sequence>
<comment type="cofactor">
    <cofactor evidence="1">
        <name>heme c</name>
        <dbReference type="ChEBI" id="CHEBI:61717"/>
    </cofactor>
</comment>
<gene>
    <name evidence="11" type="ORF">CRD36_10445</name>
</gene>
<evidence type="ECO:0000256" key="2">
    <source>
        <dbReference type="ARBA" id="ARBA00022448"/>
    </source>
</evidence>
<accession>A0A2G4YQW5</accession>
<evidence type="ECO:0000256" key="7">
    <source>
        <dbReference type="ARBA" id="ARBA00023004"/>
    </source>
</evidence>
<dbReference type="InParanoid" id="A0A2G4YQW5"/>
<dbReference type="Gene3D" id="1.10.760.10">
    <property type="entry name" value="Cytochrome c-like domain"/>
    <property type="match status" value="1"/>
</dbReference>
<dbReference type="SUPFAM" id="SSF46626">
    <property type="entry name" value="Cytochrome c"/>
    <property type="match status" value="1"/>
</dbReference>
<dbReference type="OrthoDB" id="7933886at2"/>
<evidence type="ECO:0000256" key="9">
    <source>
        <dbReference type="SAM" id="SignalP"/>
    </source>
</evidence>
<dbReference type="InterPro" id="IPR008168">
    <property type="entry name" value="Cyt_C_IC"/>
</dbReference>
<keyword evidence="3 8" id="KW-0349">Heme</keyword>
<dbReference type="PRINTS" id="PR00605">
    <property type="entry name" value="CYTCHROMECIC"/>
</dbReference>
<dbReference type="Proteomes" id="UP000229730">
    <property type="component" value="Unassembled WGS sequence"/>
</dbReference>
<keyword evidence="9" id="KW-0732">Signal</keyword>
<keyword evidence="5 8" id="KW-0479">Metal-binding</keyword>
<dbReference type="InterPro" id="IPR036909">
    <property type="entry name" value="Cyt_c-like_dom_sf"/>
</dbReference>
<feature type="domain" description="Cytochrome c" evidence="10">
    <location>
        <begin position="23"/>
        <end position="115"/>
    </location>
</feature>
<dbReference type="EMBL" id="PDEM01000023">
    <property type="protein sequence ID" value="PHZ84698.1"/>
    <property type="molecule type" value="Genomic_DNA"/>
</dbReference>
<proteinExistence type="predicted"/>
<evidence type="ECO:0000313" key="12">
    <source>
        <dbReference type="Proteomes" id="UP000229730"/>
    </source>
</evidence>
<organism evidence="11 12">
    <name type="scientific">Paremcibacter congregatus</name>
    <dbReference type="NCBI Taxonomy" id="2043170"/>
    <lineage>
        <taxon>Bacteria</taxon>
        <taxon>Pseudomonadati</taxon>
        <taxon>Pseudomonadota</taxon>
        <taxon>Alphaproteobacteria</taxon>
        <taxon>Emcibacterales</taxon>
        <taxon>Emcibacteraceae</taxon>
        <taxon>Paremcibacter</taxon>
    </lineage>
</organism>
<dbReference type="InterPro" id="IPR009056">
    <property type="entry name" value="Cyt_c-like_dom"/>
</dbReference>
<dbReference type="GO" id="GO:0020037">
    <property type="term" value="F:heme binding"/>
    <property type="evidence" value="ECO:0007669"/>
    <property type="project" value="InterPro"/>
</dbReference>
<comment type="caution">
    <text evidence="11">The sequence shown here is derived from an EMBL/GenBank/DDBJ whole genome shotgun (WGS) entry which is preliminary data.</text>
</comment>
<feature type="signal peptide" evidence="9">
    <location>
        <begin position="1"/>
        <end position="23"/>
    </location>
</feature>
<evidence type="ECO:0000256" key="3">
    <source>
        <dbReference type="ARBA" id="ARBA00022617"/>
    </source>
</evidence>
<keyword evidence="4" id="KW-0679">Respiratory chain</keyword>
<keyword evidence="12" id="KW-1185">Reference proteome</keyword>
<dbReference type="GO" id="GO:0009055">
    <property type="term" value="F:electron transfer activity"/>
    <property type="evidence" value="ECO:0007669"/>
    <property type="project" value="InterPro"/>
</dbReference>
<keyword evidence="6" id="KW-0249">Electron transport</keyword>
<keyword evidence="2" id="KW-0813">Transport</keyword>
<reference evidence="11 12" key="1">
    <citation type="submission" date="2017-10" db="EMBL/GenBank/DDBJ databases">
        <title>Frigbacter circumglobatus gen. nov. sp. nov., isolated from sediment cultured in situ.</title>
        <authorList>
            <person name="Zhao Z."/>
        </authorList>
    </citation>
    <scope>NUCLEOTIDE SEQUENCE [LARGE SCALE GENOMIC DNA]</scope>
    <source>
        <strain evidence="11 12">ZYL</strain>
    </source>
</reference>
<name>A0A2G4YQW5_9PROT</name>
<evidence type="ECO:0000256" key="1">
    <source>
        <dbReference type="ARBA" id="ARBA00001926"/>
    </source>
</evidence>
<evidence type="ECO:0000256" key="8">
    <source>
        <dbReference type="PROSITE-ProRule" id="PRU00433"/>
    </source>
</evidence>
<dbReference type="PROSITE" id="PS51007">
    <property type="entry name" value="CYTC"/>
    <property type="match status" value="1"/>
</dbReference>
<evidence type="ECO:0000313" key="11">
    <source>
        <dbReference type="EMBL" id="PHZ84698.1"/>
    </source>
</evidence>
<evidence type="ECO:0000256" key="6">
    <source>
        <dbReference type="ARBA" id="ARBA00022982"/>
    </source>
</evidence>
<dbReference type="GO" id="GO:0005506">
    <property type="term" value="F:iron ion binding"/>
    <property type="evidence" value="ECO:0007669"/>
    <property type="project" value="InterPro"/>
</dbReference>
<dbReference type="Pfam" id="PF13442">
    <property type="entry name" value="Cytochrome_CBB3"/>
    <property type="match status" value="1"/>
</dbReference>
<evidence type="ECO:0000256" key="5">
    <source>
        <dbReference type="ARBA" id="ARBA00022723"/>
    </source>
</evidence>
<feature type="chain" id="PRO_5013935590" evidence="9">
    <location>
        <begin position="24"/>
        <end position="119"/>
    </location>
</feature>
<dbReference type="AlphaFoldDB" id="A0A2G4YQW5"/>
<evidence type="ECO:0000256" key="4">
    <source>
        <dbReference type="ARBA" id="ARBA00022660"/>
    </source>
</evidence>
<keyword evidence="7 8" id="KW-0408">Iron</keyword>
<protein>
    <submittedName>
        <fullName evidence="11">Cytochrome C class I</fullName>
    </submittedName>
</protein>